<name>A0A3B1AH25_9ZZZZ</name>
<dbReference type="PROSITE" id="PS51257">
    <property type="entry name" value="PROKAR_LIPOPROTEIN"/>
    <property type="match status" value="1"/>
</dbReference>
<accession>A0A3B1AH25</accession>
<organism evidence="1">
    <name type="scientific">hydrothermal vent metagenome</name>
    <dbReference type="NCBI Taxonomy" id="652676"/>
    <lineage>
        <taxon>unclassified sequences</taxon>
        <taxon>metagenomes</taxon>
        <taxon>ecological metagenomes</taxon>
    </lineage>
</organism>
<dbReference type="EMBL" id="UOFT01000072">
    <property type="protein sequence ID" value="VAW98767.1"/>
    <property type="molecule type" value="Genomic_DNA"/>
</dbReference>
<protein>
    <recommendedName>
        <fullName evidence="2">Lipoprotein</fullName>
    </recommendedName>
</protein>
<evidence type="ECO:0000313" key="1">
    <source>
        <dbReference type="EMBL" id="VAW98767.1"/>
    </source>
</evidence>
<evidence type="ECO:0008006" key="2">
    <source>
        <dbReference type="Google" id="ProtNLM"/>
    </source>
</evidence>
<proteinExistence type="predicted"/>
<sequence>MVIQMIRIIYIATLVFLSTSCTSANDGTEPTLYPLNIEKIENIKTTSNGIKALADSNSKIHCKNFILSKKEVEKYFELAKKVQKSDYRHMLDWSPCFVTGEITLQNGITGKWSIHQYKAGTINFEDRDTIYTYCPNCKAKMFDKPEYITKPKN</sequence>
<dbReference type="AlphaFoldDB" id="A0A3B1AH25"/>
<gene>
    <name evidence="1" type="ORF">MNBD_GAMMA23-1625</name>
</gene>
<reference evidence="1" key="1">
    <citation type="submission" date="2018-06" db="EMBL/GenBank/DDBJ databases">
        <authorList>
            <person name="Zhirakovskaya E."/>
        </authorList>
    </citation>
    <scope>NUCLEOTIDE SEQUENCE</scope>
</reference>